<dbReference type="InterPro" id="IPR000653">
    <property type="entry name" value="DegT/StrS_aminotransferase"/>
</dbReference>
<evidence type="ECO:0000256" key="5">
    <source>
        <dbReference type="RuleBase" id="RU004508"/>
    </source>
</evidence>
<comment type="caution">
    <text evidence="6">The sequence shown here is derived from an EMBL/GenBank/DDBJ whole genome shotgun (WGS) entry which is preliminary data.</text>
</comment>
<dbReference type="Proteomes" id="UP000477311">
    <property type="component" value="Unassembled WGS sequence"/>
</dbReference>
<gene>
    <name evidence="6" type="ORF">G4L39_07605</name>
</gene>
<dbReference type="Gene3D" id="3.40.640.10">
    <property type="entry name" value="Type I PLP-dependent aspartate aminotransferase-like (Major domain)"/>
    <property type="match status" value="1"/>
</dbReference>
<reference evidence="6 7" key="1">
    <citation type="submission" date="2020-02" db="EMBL/GenBank/DDBJ databases">
        <title>Draft genome sequence of Limisphaera ngatamarikiensis NGM72.4T, a thermophilic Verrucomicrobia grouped in subdivision 3.</title>
        <authorList>
            <person name="Carere C.R."/>
            <person name="Steen J."/>
            <person name="Hugenholtz P."/>
            <person name="Stott M.B."/>
        </authorList>
    </citation>
    <scope>NUCLEOTIDE SEQUENCE [LARGE SCALE GENOMIC DNA]</scope>
    <source>
        <strain evidence="6 7">NGM72.4</strain>
    </source>
</reference>
<dbReference type="Pfam" id="PF01041">
    <property type="entry name" value="DegT_DnrJ_EryC1"/>
    <property type="match status" value="1"/>
</dbReference>
<dbReference type="InterPro" id="IPR015421">
    <property type="entry name" value="PyrdxlP-dep_Trfase_major"/>
</dbReference>
<dbReference type="AlphaFoldDB" id="A0A6M1RNK8"/>
<evidence type="ECO:0000256" key="1">
    <source>
        <dbReference type="ARBA" id="ARBA00022898"/>
    </source>
</evidence>
<protein>
    <submittedName>
        <fullName evidence="6">DegT/DnrJ/EryC1/StrS family aminotransferase</fullName>
    </submittedName>
</protein>
<evidence type="ECO:0000313" key="6">
    <source>
        <dbReference type="EMBL" id="NGO39263.1"/>
    </source>
</evidence>
<keyword evidence="6" id="KW-0032">Aminotransferase</keyword>
<dbReference type="GO" id="GO:0000271">
    <property type="term" value="P:polysaccharide biosynthetic process"/>
    <property type="evidence" value="ECO:0007669"/>
    <property type="project" value="TreeGrafter"/>
</dbReference>
<dbReference type="CDD" id="cd00616">
    <property type="entry name" value="AHBA_syn"/>
    <property type="match status" value="1"/>
</dbReference>
<evidence type="ECO:0000256" key="4">
    <source>
        <dbReference type="PIRSR" id="PIRSR000390-2"/>
    </source>
</evidence>
<dbReference type="PANTHER" id="PTHR30244:SF36">
    <property type="entry name" value="3-OXO-GLUCOSE-6-PHOSPHATE:GLUTAMATE AMINOTRANSFERASE"/>
    <property type="match status" value="1"/>
</dbReference>
<dbReference type="EMBL" id="JAAKYA010000052">
    <property type="protein sequence ID" value="NGO39263.1"/>
    <property type="molecule type" value="Genomic_DNA"/>
</dbReference>
<dbReference type="Gene3D" id="3.90.1150.10">
    <property type="entry name" value="Aspartate Aminotransferase, domain 1"/>
    <property type="match status" value="1"/>
</dbReference>
<dbReference type="InterPro" id="IPR015424">
    <property type="entry name" value="PyrdxlP-dep_Trfase"/>
</dbReference>
<keyword evidence="6" id="KW-0808">Transferase</keyword>
<name>A0A6M1RNK8_9BACT</name>
<proteinExistence type="inferred from homology"/>
<organism evidence="6 7">
    <name type="scientific">Limisphaera ngatamarikiensis</name>
    <dbReference type="NCBI Taxonomy" id="1324935"/>
    <lineage>
        <taxon>Bacteria</taxon>
        <taxon>Pseudomonadati</taxon>
        <taxon>Verrucomicrobiota</taxon>
        <taxon>Verrucomicrobiia</taxon>
        <taxon>Limisphaerales</taxon>
        <taxon>Limisphaeraceae</taxon>
        <taxon>Limisphaera</taxon>
    </lineage>
</organism>
<keyword evidence="7" id="KW-1185">Reference proteome</keyword>
<evidence type="ECO:0000256" key="2">
    <source>
        <dbReference type="ARBA" id="ARBA00037999"/>
    </source>
</evidence>
<sequence>MNQQPIKVPFLDLKAHHEPIRDEIRQAIERVIDANAFAGGPFVEAFEKDWAAFCGTRHAIGVGNGTDALWLTLLALGVGPGDEVITVPSTFMATAEAVSFCGARPVFVDIEPVTYTMDPARLEQAITPRTRAIIPVHLFGQVADMDPILEVARRHGIPVVEDAAQAHGATYKGRRAGTFGIAGCFSFYPGKNLGAFGEAGAVVTNDAELADRIRCLRDHGQVRKYHHDHIGWNARMDGIQGAVLQVKLRRLAAANEARRNHARQYARLLADVEQVVLPVEAPGRTHVYHVYAVRVSDRDEVLQRMGRRGIACGIHYPIPVHRQKAYQHLGYGEGSFPVAEQCAREFLSLPMYPELRPEQVELVATELRACLDELRPRSHACAV</sequence>
<evidence type="ECO:0000256" key="3">
    <source>
        <dbReference type="PIRSR" id="PIRSR000390-1"/>
    </source>
</evidence>
<dbReference type="SUPFAM" id="SSF53383">
    <property type="entry name" value="PLP-dependent transferases"/>
    <property type="match status" value="1"/>
</dbReference>
<dbReference type="GO" id="GO:0030170">
    <property type="term" value="F:pyridoxal phosphate binding"/>
    <property type="evidence" value="ECO:0007669"/>
    <property type="project" value="TreeGrafter"/>
</dbReference>
<feature type="modified residue" description="N6-(pyridoxal phosphate)lysine" evidence="4">
    <location>
        <position position="191"/>
    </location>
</feature>
<accession>A0A6M1RNK8</accession>
<dbReference type="PIRSF" id="PIRSF000390">
    <property type="entry name" value="PLP_StrS"/>
    <property type="match status" value="1"/>
</dbReference>
<feature type="active site" description="Proton acceptor" evidence="3">
    <location>
        <position position="191"/>
    </location>
</feature>
<dbReference type="FunFam" id="3.40.640.10:FF:000089">
    <property type="entry name" value="Aminotransferase, DegT/DnrJ/EryC1/StrS family"/>
    <property type="match status" value="1"/>
</dbReference>
<keyword evidence="1 4" id="KW-0663">Pyridoxal phosphate</keyword>
<dbReference type="RefSeq" id="WP_165107184.1">
    <property type="nucleotide sequence ID" value="NZ_JAAKYA010000052.1"/>
</dbReference>
<dbReference type="InterPro" id="IPR015422">
    <property type="entry name" value="PyrdxlP-dep_Trfase_small"/>
</dbReference>
<comment type="similarity">
    <text evidence="2 5">Belongs to the DegT/DnrJ/EryC1 family.</text>
</comment>
<evidence type="ECO:0000313" key="7">
    <source>
        <dbReference type="Proteomes" id="UP000477311"/>
    </source>
</evidence>
<dbReference type="PANTHER" id="PTHR30244">
    <property type="entry name" value="TRANSAMINASE"/>
    <property type="match status" value="1"/>
</dbReference>
<dbReference type="GO" id="GO:0008483">
    <property type="term" value="F:transaminase activity"/>
    <property type="evidence" value="ECO:0007669"/>
    <property type="project" value="UniProtKB-KW"/>
</dbReference>